<dbReference type="Proteomes" id="UP000007819">
    <property type="component" value="Chromosome X"/>
</dbReference>
<protein>
    <submittedName>
        <fullName evidence="3">Uncharacterized protein</fullName>
    </submittedName>
</protein>
<dbReference type="SUPFAM" id="SSF53098">
    <property type="entry name" value="Ribonuclease H-like"/>
    <property type="match status" value="1"/>
</dbReference>
<evidence type="ECO:0000259" key="1">
    <source>
        <dbReference type="Pfam" id="PF03184"/>
    </source>
</evidence>
<dbReference type="Pfam" id="PF05699">
    <property type="entry name" value="Dimer_Tnp_hAT"/>
    <property type="match status" value="1"/>
</dbReference>
<dbReference type="PANTHER" id="PTHR19303:SF73">
    <property type="entry name" value="PROTEIN PDC2"/>
    <property type="match status" value="1"/>
</dbReference>
<reference evidence="4" key="1">
    <citation type="submission" date="2010-06" db="EMBL/GenBank/DDBJ databases">
        <authorList>
            <person name="Jiang H."/>
            <person name="Abraham K."/>
            <person name="Ali S."/>
            <person name="Alsbrooks S.L."/>
            <person name="Anim B.N."/>
            <person name="Anosike U.S."/>
            <person name="Attaway T."/>
            <person name="Bandaranaike D.P."/>
            <person name="Battles P.K."/>
            <person name="Bell S.N."/>
            <person name="Bell A.V."/>
            <person name="Beltran B."/>
            <person name="Bickham C."/>
            <person name="Bustamante Y."/>
            <person name="Caleb T."/>
            <person name="Canada A."/>
            <person name="Cardenas V."/>
            <person name="Carter K."/>
            <person name="Chacko J."/>
            <person name="Chandrabose M.N."/>
            <person name="Chavez D."/>
            <person name="Chavez A."/>
            <person name="Chen L."/>
            <person name="Chu H.-S."/>
            <person name="Claassen K.J."/>
            <person name="Cockrell R."/>
            <person name="Collins M."/>
            <person name="Cooper J.A."/>
            <person name="Cree A."/>
            <person name="Curry S.M."/>
            <person name="Da Y."/>
            <person name="Dao M.D."/>
            <person name="Das B."/>
            <person name="Davila M.-L."/>
            <person name="Davy-Carroll L."/>
            <person name="Denson S."/>
            <person name="Dinh H."/>
            <person name="Ebong V.E."/>
            <person name="Edwards J.R."/>
            <person name="Egan A."/>
            <person name="El-Daye J."/>
            <person name="Escobedo L."/>
            <person name="Fernandez S."/>
            <person name="Fernando P.R."/>
            <person name="Flagg N."/>
            <person name="Forbes L.D."/>
            <person name="Fowler R.G."/>
            <person name="Fu Q."/>
            <person name="Gabisi R.A."/>
            <person name="Ganer J."/>
            <person name="Garbino Pronczuk A."/>
            <person name="Garcia R.M."/>
            <person name="Garner T."/>
            <person name="Garrett T.E."/>
            <person name="Gonzalez D.A."/>
            <person name="Hamid H."/>
            <person name="Hawkins E.S."/>
            <person name="Hirani K."/>
            <person name="Hogues M.E."/>
            <person name="Hollins B."/>
            <person name="Hsiao C.-H."/>
            <person name="Jabil R."/>
            <person name="James M.L."/>
            <person name="Jhangiani S.N."/>
            <person name="Johnson B."/>
            <person name="Johnson Q."/>
            <person name="Joshi V."/>
            <person name="Kalu J.B."/>
            <person name="Kam C."/>
            <person name="Kashfia A."/>
            <person name="Keebler J."/>
            <person name="Kisamo H."/>
            <person name="Kovar C.L."/>
            <person name="Lago L.A."/>
            <person name="Lai C.-Y."/>
            <person name="Laidlaw J."/>
            <person name="Lara F."/>
            <person name="Le T.-K."/>
            <person name="Lee S.L."/>
            <person name="Legall F.H."/>
            <person name="Lemon S.J."/>
            <person name="Lewis L.R."/>
            <person name="Li B."/>
            <person name="Liu Y."/>
            <person name="Liu Y.-S."/>
            <person name="Lopez J."/>
            <person name="Lozado R.J."/>
            <person name="Lu J."/>
            <person name="Madu R.C."/>
            <person name="Maheshwari M."/>
            <person name="Maheshwari R."/>
            <person name="Malloy K."/>
            <person name="Martinez E."/>
            <person name="Mathew T."/>
            <person name="Mercado I.C."/>
            <person name="Mercado C."/>
            <person name="Meyer B."/>
            <person name="Montgomery K."/>
            <person name="Morgan M.B."/>
            <person name="Munidasa M."/>
            <person name="Nazareth L.V."/>
            <person name="Nelson J."/>
            <person name="Ng B.M."/>
            <person name="Nguyen N.B."/>
            <person name="Nguyen P.Q."/>
            <person name="Nguyen T."/>
            <person name="Obregon M."/>
            <person name="Okwuonu G.O."/>
            <person name="Onwere C.G."/>
            <person name="Orozco G."/>
            <person name="Parra A."/>
            <person name="Patel S."/>
            <person name="Patil S."/>
            <person name="Perez A."/>
            <person name="Perez Y."/>
            <person name="Pham C."/>
            <person name="Primus E.L."/>
            <person name="Pu L.-L."/>
            <person name="Puazo M."/>
            <person name="Qin X."/>
            <person name="Quiroz J.B."/>
            <person name="Reese J."/>
            <person name="Richards S."/>
            <person name="Rives C.M."/>
            <person name="Robberts R."/>
            <person name="Ruiz S.J."/>
            <person name="Ruiz M.J."/>
            <person name="Santibanez J."/>
            <person name="Schneider B.W."/>
            <person name="Sisson I."/>
            <person name="Smith M."/>
            <person name="Sodergren E."/>
            <person name="Song X.-Z."/>
            <person name="Song B.B."/>
            <person name="Summersgill H."/>
            <person name="Thelus R."/>
            <person name="Thornton R.D."/>
            <person name="Trejos Z.Y."/>
            <person name="Usmani K."/>
            <person name="Vattathil S."/>
            <person name="Villasana D."/>
            <person name="Walker D.L."/>
            <person name="Wang S."/>
            <person name="Wang K."/>
            <person name="White C.S."/>
            <person name="Williams A.C."/>
            <person name="Williamson J."/>
            <person name="Wilson K."/>
            <person name="Woghiren I.O."/>
            <person name="Woodworth J.R."/>
            <person name="Worley K.C."/>
            <person name="Wright R.A."/>
            <person name="Wu W."/>
            <person name="Young L."/>
            <person name="Zhang L."/>
            <person name="Zhang J."/>
            <person name="Zhu Y."/>
            <person name="Muzny D.M."/>
            <person name="Weinstock G."/>
            <person name="Gibbs R.A."/>
        </authorList>
    </citation>
    <scope>NUCLEOTIDE SEQUENCE [LARGE SCALE GENOMIC DNA]</scope>
    <source>
        <strain evidence="4">LSR1</strain>
    </source>
</reference>
<dbReference type="InterPro" id="IPR008906">
    <property type="entry name" value="HATC_C_dom"/>
</dbReference>
<feature type="domain" description="HAT C-terminal dimerisation" evidence="2">
    <location>
        <begin position="289"/>
        <end position="347"/>
    </location>
</feature>
<dbReference type="InterPro" id="IPR050863">
    <property type="entry name" value="CenT-Element_Derived"/>
</dbReference>
<dbReference type="InterPro" id="IPR036397">
    <property type="entry name" value="RNaseH_sf"/>
</dbReference>
<organism evidence="3 4">
    <name type="scientific">Acyrthosiphon pisum</name>
    <name type="common">Pea aphid</name>
    <dbReference type="NCBI Taxonomy" id="7029"/>
    <lineage>
        <taxon>Eukaryota</taxon>
        <taxon>Metazoa</taxon>
        <taxon>Ecdysozoa</taxon>
        <taxon>Arthropoda</taxon>
        <taxon>Hexapoda</taxon>
        <taxon>Insecta</taxon>
        <taxon>Pterygota</taxon>
        <taxon>Neoptera</taxon>
        <taxon>Paraneoptera</taxon>
        <taxon>Hemiptera</taxon>
        <taxon>Sternorrhyncha</taxon>
        <taxon>Aphidomorpha</taxon>
        <taxon>Aphidoidea</taxon>
        <taxon>Aphididae</taxon>
        <taxon>Macrosiphini</taxon>
        <taxon>Acyrthosiphon</taxon>
    </lineage>
</organism>
<dbReference type="GO" id="GO:0046983">
    <property type="term" value="F:protein dimerization activity"/>
    <property type="evidence" value="ECO:0007669"/>
    <property type="project" value="InterPro"/>
</dbReference>
<accession>A0A8R2NK23</accession>
<evidence type="ECO:0000313" key="3">
    <source>
        <dbReference type="EnsemblMetazoa" id="XP_029341240.1"/>
    </source>
</evidence>
<dbReference type="Pfam" id="PF03184">
    <property type="entry name" value="DDE_1"/>
    <property type="match status" value="1"/>
</dbReference>
<evidence type="ECO:0000313" key="4">
    <source>
        <dbReference type="Proteomes" id="UP000007819"/>
    </source>
</evidence>
<dbReference type="OrthoDB" id="6617542at2759"/>
<sequence length="370" mass="43175">MTGEKKKLLVIEKSKQPRCFKGVKALPVDYTANKNAWMTQKIFSQWLIKWDNELDRKIVLLVDNCTAHNVSLNLKNIKLVFLPANTPSLIQPCDQGIIRTLKAYYRLKMRKRVITLIDEMFECESTLTLKANDLSKKINILEALHFVNEAWNNISDVTIRNCFRHGGFVKTEEEEEEEDDHSKDLAEKTYEDWMDIDRDIQTSEQYSEDQMCQSIINEITNNNDEENDESDEEEVDIVVKPPSNKEVLEALDKILNISPERLKAEMIVLKNMINKENYEIDDIIPVVDNNIFPNFCKLLQTVLTIPISSASCERSFSVMRRIKNWTRNTMTNDRFTNLSILHIERDLSHAIESENVLNIFSEKHRRLAYV</sequence>
<reference evidence="3" key="2">
    <citation type="submission" date="2022-06" db="UniProtKB">
        <authorList>
            <consortium name="EnsemblMetazoa"/>
        </authorList>
    </citation>
    <scope>IDENTIFICATION</scope>
</reference>
<dbReference type="AlphaFoldDB" id="A0A8R2NK23"/>
<dbReference type="GeneID" id="103311102"/>
<dbReference type="RefSeq" id="XP_029341240.1">
    <property type="nucleotide sequence ID" value="XM_029485380.1"/>
</dbReference>
<feature type="domain" description="DDE-1" evidence="1">
    <location>
        <begin position="2"/>
        <end position="163"/>
    </location>
</feature>
<evidence type="ECO:0000259" key="2">
    <source>
        <dbReference type="Pfam" id="PF05699"/>
    </source>
</evidence>
<dbReference type="Gene3D" id="3.30.420.10">
    <property type="entry name" value="Ribonuclease H-like superfamily/Ribonuclease H"/>
    <property type="match status" value="1"/>
</dbReference>
<keyword evidence="4" id="KW-1185">Reference proteome</keyword>
<proteinExistence type="predicted"/>
<dbReference type="EnsemblMetazoa" id="XM_029485380.1">
    <property type="protein sequence ID" value="XP_029341240.1"/>
    <property type="gene ID" value="LOC103311102"/>
</dbReference>
<dbReference type="InterPro" id="IPR004875">
    <property type="entry name" value="DDE_SF_endonuclease_dom"/>
</dbReference>
<dbReference type="PANTHER" id="PTHR19303">
    <property type="entry name" value="TRANSPOSON"/>
    <property type="match status" value="1"/>
</dbReference>
<dbReference type="GO" id="GO:0003677">
    <property type="term" value="F:DNA binding"/>
    <property type="evidence" value="ECO:0007669"/>
    <property type="project" value="TreeGrafter"/>
</dbReference>
<name>A0A8R2NK23_ACYPI</name>
<dbReference type="InterPro" id="IPR012337">
    <property type="entry name" value="RNaseH-like_sf"/>
</dbReference>
<dbReference type="KEGG" id="api:103311102"/>
<dbReference type="GO" id="GO:0005634">
    <property type="term" value="C:nucleus"/>
    <property type="evidence" value="ECO:0007669"/>
    <property type="project" value="TreeGrafter"/>
</dbReference>